<dbReference type="EMBL" id="UINC01129346">
    <property type="protein sequence ID" value="SVD09669.1"/>
    <property type="molecule type" value="Genomic_DNA"/>
</dbReference>
<protein>
    <recommendedName>
        <fullName evidence="3">Aminotransferase class V domain-containing protein</fullName>
    </recommendedName>
</protein>
<dbReference type="PANTHER" id="PTHR21152:SF40">
    <property type="entry name" value="ALANINE--GLYOXYLATE AMINOTRANSFERASE"/>
    <property type="match status" value="1"/>
</dbReference>
<organism evidence="4">
    <name type="scientific">marine metagenome</name>
    <dbReference type="NCBI Taxonomy" id="408172"/>
    <lineage>
        <taxon>unclassified sequences</taxon>
        <taxon>metagenomes</taxon>
        <taxon>ecological metagenomes</taxon>
    </lineage>
</organism>
<dbReference type="PANTHER" id="PTHR21152">
    <property type="entry name" value="AMINOTRANSFERASE CLASS V"/>
    <property type="match status" value="1"/>
</dbReference>
<evidence type="ECO:0000256" key="2">
    <source>
        <dbReference type="ARBA" id="ARBA00022898"/>
    </source>
</evidence>
<evidence type="ECO:0000256" key="1">
    <source>
        <dbReference type="ARBA" id="ARBA00001933"/>
    </source>
</evidence>
<dbReference type="GO" id="GO:0004760">
    <property type="term" value="F:L-serine-pyruvate transaminase activity"/>
    <property type="evidence" value="ECO:0007669"/>
    <property type="project" value="TreeGrafter"/>
</dbReference>
<dbReference type="SUPFAM" id="SSF53383">
    <property type="entry name" value="PLP-dependent transferases"/>
    <property type="match status" value="1"/>
</dbReference>
<dbReference type="Gene3D" id="3.90.1150.10">
    <property type="entry name" value="Aspartate Aminotransferase, domain 1"/>
    <property type="match status" value="1"/>
</dbReference>
<reference evidence="4" key="1">
    <citation type="submission" date="2018-05" db="EMBL/GenBank/DDBJ databases">
        <authorList>
            <person name="Lanie J.A."/>
            <person name="Ng W.-L."/>
            <person name="Kazmierczak K.M."/>
            <person name="Andrzejewski T.M."/>
            <person name="Davidsen T.M."/>
            <person name="Wayne K.J."/>
            <person name="Tettelin H."/>
            <person name="Glass J.I."/>
            <person name="Rusch D."/>
            <person name="Podicherti R."/>
            <person name="Tsui H.-C.T."/>
            <person name="Winkler M.E."/>
        </authorList>
    </citation>
    <scope>NUCLEOTIDE SEQUENCE</scope>
</reference>
<dbReference type="GO" id="GO:0005777">
    <property type="term" value="C:peroxisome"/>
    <property type="evidence" value="ECO:0007669"/>
    <property type="project" value="TreeGrafter"/>
</dbReference>
<dbReference type="InterPro" id="IPR015421">
    <property type="entry name" value="PyrdxlP-dep_Trfase_major"/>
</dbReference>
<sequence length="282" mass="32281">VIICSYGYFCERQILMAERLELEVIPLRSEWGKQMDSSLLEEALKENPDTKLVVATHAETSTGVKQNIQELGKIVSKYDAMYMVDCVTSLAGTELLFDSWNIDFAYSGSQKCLASPPGLSPCALSNRAYEYIRNRTKKPSSWYLDLSLINDYWGKDHIPQYTVAVSSIYGLYESLRLLEEEGIEERWTRHVLNAEKLRKGLLELNINLPISEKDRLDQLTVVTKPDHIDDVEFRNRLINDYSIEIGRGLGDFEGKVFRIGLMGESCKSEYVDLILDVFKKEI</sequence>
<accession>A0A382SII1</accession>
<dbReference type="InterPro" id="IPR015422">
    <property type="entry name" value="PyrdxlP-dep_Trfase_small"/>
</dbReference>
<dbReference type="InterPro" id="IPR000192">
    <property type="entry name" value="Aminotrans_V_dom"/>
</dbReference>
<evidence type="ECO:0000313" key="4">
    <source>
        <dbReference type="EMBL" id="SVD09669.1"/>
    </source>
</evidence>
<dbReference type="GO" id="GO:0019265">
    <property type="term" value="P:glycine biosynthetic process, by transamination of glyoxylate"/>
    <property type="evidence" value="ECO:0007669"/>
    <property type="project" value="TreeGrafter"/>
</dbReference>
<dbReference type="InterPro" id="IPR015424">
    <property type="entry name" value="PyrdxlP-dep_Trfase"/>
</dbReference>
<gene>
    <name evidence="4" type="ORF">METZ01_LOCUS362523</name>
</gene>
<keyword evidence="2" id="KW-0663">Pyridoxal phosphate</keyword>
<comment type="cofactor">
    <cofactor evidence="1">
        <name>pyridoxal 5'-phosphate</name>
        <dbReference type="ChEBI" id="CHEBI:597326"/>
    </cofactor>
</comment>
<dbReference type="GO" id="GO:0008453">
    <property type="term" value="F:alanine-glyoxylate transaminase activity"/>
    <property type="evidence" value="ECO:0007669"/>
    <property type="project" value="TreeGrafter"/>
</dbReference>
<evidence type="ECO:0000259" key="3">
    <source>
        <dbReference type="Pfam" id="PF00266"/>
    </source>
</evidence>
<feature type="non-terminal residue" evidence="4">
    <location>
        <position position="1"/>
    </location>
</feature>
<dbReference type="AlphaFoldDB" id="A0A382SII1"/>
<dbReference type="Pfam" id="PF00266">
    <property type="entry name" value="Aminotran_5"/>
    <property type="match status" value="1"/>
</dbReference>
<dbReference type="Gene3D" id="3.40.640.10">
    <property type="entry name" value="Type I PLP-dependent aspartate aminotransferase-like (Major domain)"/>
    <property type="match status" value="1"/>
</dbReference>
<name>A0A382SII1_9ZZZZ</name>
<feature type="domain" description="Aminotransferase class V" evidence="3">
    <location>
        <begin position="17"/>
        <end position="222"/>
    </location>
</feature>
<proteinExistence type="predicted"/>